<dbReference type="InterPro" id="IPR008886">
    <property type="entry name" value="UPF0227/Esterase_YqiA"/>
</dbReference>
<accession>I4AHH5</accession>
<dbReference type="eggNOG" id="COG3150">
    <property type="taxonomic scope" value="Bacteria"/>
</dbReference>
<sequence length="174" mass="20337">MKTLYLHGLDSFLTDEKRVILEKYTNNLVAPSIDYRKDPYTIQTLLECYKDEKIELVIGSSMGGLTAYYLSWFWQIPCLAFNPALPYRSTIQELPALPISINNEKNLRQEYLRVILGRHDDVVNPFDTLPILMNDMKESEPLSIHFRNDLAHQIPFSIFDEELNYFFEKVKLGV</sequence>
<dbReference type="RefSeq" id="WP_014796868.1">
    <property type="nucleotide sequence ID" value="NC_018018.1"/>
</dbReference>
<dbReference type="AlphaFoldDB" id="I4AHH5"/>
<dbReference type="OrthoDB" id="1438136at2"/>
<dbReference type="Proteomes" id="UP000006054">
    <property type="component" value="Chromosome"/>
</dbReference>
<gene>
    <name evidence="1" type="ordered locus">Fleli_0958</name>
</gene>
<evidence type="ECO:0000313" key="1">
    <source>
        <dbReference type="EMBL" id="AFM03410.1"/>
    </source>
</evidence>
<dbReference type="Pfam" id="PF05728">
    <property type="entry name" value="UPF0227"/>
    <property type="match status" value="1"/>
</dbReference>
<name>I4AHH5_BERLS</name>
<reference evidence="2" key="1">
    <citation type="submission" date="2012-06" db="EMBL/GenBank/DDBJ databases">
        <title>The complete genome of Flexibacter litoralis DSM 6794.</title>
        <authorList>
            <person name="Lucas S."/>
            <person name="Copeland A."/>
            <person name="Lapidus A."/>
            <person name="Glavina del Rio T."/>
            <person name="Dalin E."/>
            <person name="Tice H."/>
            <person name="Bruce D."/>
            <person name="Goodwin L."/>
            <person name="Pitluck S."/>
            <person name="Peters L."/>
            <person name="Ovchinnikova G."/>
            <person name="Lu M."/>
            <person name="Kyrpides N."/>
            <person name="Mavromatis K."/>
            <person name="Ivanova N."/>
            <person name="Brettin T."/>
            <person name="Detter J.C."/>
            <person name="Han C."/>
            <person name="Larimer F."/>
            <person name="Land M."/>
            <person name="Hauser L."/>
            <person name="Markowitz V."/>
            <person name="Cheng J.-F."/>
            <person name="Hugenholtz P."/>
            <person name="Woyke T."/>
            <person name="Wu D."/>
            <person name="Spring S."/>
            <person name="Lang E."/>
            <person name="Kopitz M."/>
            <person name="Brambilla E."/>
            <person name="Klenk H.-P."/>
            <person name="Eisen J.A."/>
        </authorList>
    </citation>
    <scope>NUCLEOTIDE SEQUENCE [LARGE SCALE GENOMIC DNA]</scope>
    <source>
        <strain evidence="2">ATCC 23117 / DSM 6794 / NBRC 15988 / NCIMB 1366 / Sio-4</strain>
    </source>
</reference>
<dbReference type="EMBL" id="CP003345">
    <property type="protein sequence ID" value="AFM03410.1"/>
    <property type="molecule type" value="Genomic_DNA"/>
</dbReference>
<dbReference type="ESTHER" id="flels-i4ahh5">
    <property type="family name" value="abh_upf00227"/>
</dbReference>
<proteinExistence type="predicted"/>
<dbReference type="KEGG" id="fli:Fleli_0958"/>
<organism evidence="1 2">
    <name type="scientific">Bernardetia litoralis (strain ATCC 23117 / DSM 6794 / NBRC 15988 / NCIMB 1366 / Fx l1 / Sio-4)</name>
    <name type="common">Flexibacter litoralis</name>
    <dbReference type="NCBI Taxonomy" id="880071"/>
    <lineage>
        <taxon>Bacteria</taxon>
        <taxon>Pseudomonadati</taxon>
        <taxon>Bacteroidota</taxon>
        <taxon>Cytophagia</taxon>
        <taxon>Cytophagales</taxon>
        <taxon>Bernardetiaceae</taxon>
        <taxon>Bernardetia</taxon>
    </lineage>
</organism>
<protein>
    <submittedName>
        <fullName evidence="1">Putative esterase</fullName>
    </submittedName>
</protein>
<dbReference type="InterPro" id="IPR029058">
    <property type="entry name" value="AB_hydrolase_fold"/>
</dbReference>
<dbReference type="Gene3D" id="3.40.50.1820">
    <property type="entry name" value="alpha/beta hydrolase"/>
    <property type="match status" value="1"/>
</dbReference>
<dbReference type="HOGENOM" id="CLU_1493608_0_0_10"/>
<keyword evidence="2" id="KW-1185">Reference proteome</keyword>
<evidence type="ECO:0000313" key="2">
    <source>
        <dbReference type="Proteomes" id="UP000006054"/>
    </source>
</evidence>